<feature type="compositionally biased region" description="Polar residues" evidence="1">
    <location>
        <begin position="28"/>
        <end position="42"/>
    </location>
</feature>
<proteinExistence type="predicted"/>
<dbReference type="AlphaFoldDB" id="A0A6J8FP17"/>
<dbReference type="VEuPathDB" id="TriTrypDB:LDHU3_33.2160"/>
<evidence type="ECO:0000256" key="1">
    <source>
        <dbReference type="SAM" id="MobiDB-lite"/>
    </source>
</evidence>
<reference evidence="2" key="1">
    <citation type="submission" date="2020-06" db="EMBL/GenBank/DDBJ databases">
        <authorList>
            <person name="Camacho E."/>
            <person name="Gonzalez-de la Fuente S."/>
            <person name="Rastrojo A."/>
            <person name="Peiro-Pastor R."/>
            <person name="Solana JC."/>
            <person name="Tabera L."/>
            <person name="Gamarro F."/>
            <person name="Carrasco-Ramiro F."/>
            <person name="Requena JM."/>
            <person name="Aguado B."/>
        </authorList>
    </citation>
    <scope>NUCLEOTIDE SEQUENCE</scope>
</reference>
<name>A0A6J8FP17_LEIDO</name>
<gene>
    <name evidence="2" type="ORF">LDHU3_33.2160</name>
</gene>
<dbReference type="EMBL" id="LR812653">
    <property type="protein sequence ID" value="CAC5433346.1"/>
    <property type="molecule type" value="Genomic_DNA"/>
</dbReference>
<dbReference type="Proteomes" id="UP000601710">
    <property type="component" value="Chromosome 33"/>
</dbReference>
<feature type="region of interest" description="Disordered" evidence="1">
    <location>
        <begin position="28"/>
        <end position="49"/>
    </location>
</feature>
<evidence type="ECO:0000313" key="2">
    <source>
        <dbReference type="EMBL" id="CAC5433346.1"/>
    </source>
</evidence>
<accession>A0A6J8FP17</accession>
<organism evidence="2 3">
    <name type="scientific">Leishmania donovani</name>
    <dbReference type="NCBI Taxonomy" id="5661"/>
    <lineage>
        <taxon>Eukaryota</taxon>
        <taxon>Discoba</taxon>
        <taxon>Euglenozoa</taxon>
        <taxon>Kinetoplastea</taxon>
        <taxon>Metakinetoplastina</taxon>
        <taxon>Trypanosomatida</taxon>
        <taxon>Trypanosomatidae</taxon>
        <taxon>Leishmaniinae</taxon>
        <taxon>Leishmania</taxon>
    </lineage>
</organism>
<sequence>MNGAAPVPRWGAGSSAALLASANRLSTADASRSSAAGNTPGESGSYPVFNPALRGVTFRPGMFEELLLAVNAQHVARP</sequence>
<evidence type="ECO:0000313" key="3">
    <source>
        <dbReference type="Proteomes" id="UP000601710"/>
    </source>
</evidence>
<protein>
    <submittedName>
        <fullName evidence="2">Hypothetical_protein</fullName>
    </submittedName>
</protein>